<feature type="region of interest" description="Disordered" evidence="1">
    <location>
        <begin position="825"/>
        <end position="858"/>
    </location>
</feature>
<protein>
    <recommendedName>
        <fullName evidence="7">RNA polymerase I-specific transcription initiation factor RRN6-like protein</fullName>
    </recommendedName>
</protein>
<evidence type="ECO:0000256" key="1">
    <source>
        <dbReference type="SAM" id="MobiDB-lite"/>
    </source>
</evidence>
<feature type="domain" description="RRN6 helical bundle" evidence="4">
    <location>
        <begin position="569"/>
        <end position="772"/>
    </location>
</feature>
<name>A0A317UWS2_9EURO</name>
<reference evidence="5 6" key="1">
    <citation type="submission" date="2016-12" db="EMBL/GenBank/DDBJ databases">
        <title>The genomes of Aspergillus section Nigri reveals drivers in fungal speciation.</title>
        <authorList>
            <consortium name="DOE Joint Genome Institute"/>
            <person name="Vesth T.C."/>
            <person name="Nybo J."/>
            <person name="Theobald S."/>
            <person name="Brandl J."/>
            <person name="Frisvad J.C."/>
            <person name="Nielsen K.F."/>
            <person name="Lyhne E.K."/>
            <person name="Kogle M.E."/>
            <person name="Kuo A."/>
            <person name="Riley R."/>
            <person name="Clum A."/>
            <person name="Nolan M."/>
            <person name="Lipzen A."/>
            <person name="Salamov A."/>
            <person name="Henrissat B."/>
            <person name="Wiebenga A."/>
            <person name="De Vries R.P."/>
            <person name="Grigoriev I.V."/>
            <person name="Mortensen U.H."/>
            <person name="Andersen M.R."/>
            <person name="Baker S.E."/>
        </authorList>
    </citation>
    <scope>NUCLEOTIDE SEQUENCE [LARGE SCALE GENOMIC DNA]</scope>
    <source>
        <strain evidence="5 6">CBS 115572</strain>
    </source>
</reference>
<dbReference type="GO" id="GO:0001163">
    <property type="term" value="F:RNA polymerase I transcription regulatory region sequence-specific DNA binding"/>
    <property type="evidence" value="ECO:0007669"/>
    <property type="project" value="TreeGrafter"/>
</dbReference>
<dbReference type="GO" id="GO:0070860">
    <property type="term" value="C:RNA polymerase I core factor complex"/>
    <property type="evidence" value="ECO:0007669"/>
    <property type="project" value="TreeGrafter"/>
</dbReference>
<organism evidence="5 6">
    <name type="scientific">Aspergillus sclerotioniger CBS 115572</name>
    <dbReference type="NCBI Taxonomy" id="1450535"/>
    <lineage>
        <taxon>Eukaryota</taxon>
        <taxon>Fungi</taxon>
        <taxon>Dikarya</taxon>
        <taxon>Ascomycota</taxon>
        <taxon>Pezizomycotina</taxon>
        <taxon>Eurotiomycetes</taxon>
        <taxon>Eurotiomycetidae</taxon>
        <taxon>Eurotiales</taxon>
        <taxon>Aspergillaceae</taxon>
        <taxon>Aspergillus</taxon>
        <taxon>Aspergillus subgen. Circumdati</taxon>
    </lineage>
</organism>
<evidence type="ECO:0000259" key="4">
    <source>
        <dbReference type="Pfam" id="PF20640"/>
    </source>
</evidence>
<feature type="compositionally biased region" description="Polar residues" evidence="1">
    <location>
        <begin position="906"/>
        <end position="917"/>
    </location>
</feature>
<evidence type="ECO:0000259" key="2">
    <source>
        <dbReference type="Pfam" id="PF10214"/>
    </source>
</evidence>
<feature type="domain" description="RRN6 K-rich C-terminal" evidence="3">
    <location>
        <begin position="881"/>
        <end position="1010"/>
    </location>
</feature>
<sequence length="1010" mass="112015">MDEKATIALQYGHLGKSIYNSETQSWGFSRTLAPSSCISYTGVTKITIPSPLTAPQISPIEKKYFLPRVYPELAACWPLSNNETLSHAITTCETCDPLVSSLFDIGYAVDLETNDSGSRVVPIAVVASGECGNTISFRKIEDDAVELRRKTNTSIRVPAIGQTESIEWSAGGAPVRQICFARTVEEKATWMAARLPHSTIIFRPQYHRNPVPVLVSHDGDHLLPIRSRKSRLDANPLVEILNTQTGGFAHADVTFNPWYQKQFAIVDERGNWSVWEVSGRHRRTKGNWTAVSVKSGVLPWLDLEDAQDIDEDPRHDGWAAIEWAGDVNSFIVSDRRCPMLYRMESGQVYPYTIELGLKRRSEWILDVKRSASNVSHAFILTTTRIFWLDITSSPDPTIATESDSRPPLYPRLSWRHFRDPEDITLRLASLPMDEEFYLVLYSRLNHLALAFHCPSSSLESTDAISIPDPFIMEIPSLSRDSVESQPFNDMQLSTLVFKEITHLPSSVGKQYYDPHARLIKLFVVDSGLTVCESIYAGPSRDGDADEELFSREVLRVKKRHQGVQRVQIAFSQDDFVVDDMEGSAMGTGMLTAPDTGMSSITPLVIPQWTLDYTQAYEVATGRLTLLPREEDYRRQTPERGFQEALQELEVIVSGGTMNDHQTSRTGLEALGSSPLLDDIDQNSHSLQSFLSNEHPALLLEKQVDRQRGGLLSPLLFPSAGFTEGVSSLNLLAIYDHLVNDWLAGLPYDIPGRTRIMKENIIRGVAADLILAHLRIKVQQAYTVDEVDASGCTVSGDAPSSLSTPIDDPLYASSFRNAINAYQRSDLPGNGNLEDLGSSESPGSTRVRGETEVESPGNIHSTYASLSAFTTFNRERALPRTVASVLRHWQPGTDPAGYNWQRTVQMQATEESQPTSKAATPKRRPRKKMPSSQGTNLNASAPPPMSSIPSDARGWGSQPENSEAPVLRLPSSQAVEEDVPMTQIERGTFGGREAGRKSVVKARKKKRAAGF</sequence>
<dbReference type="GeneID" id="37109140"/>
<accession>A0A317UWS2</accession>
<dbReference type="InterPro" id="IPR048536">
    <property type="entry name" value="Rrn6_K-rich"/>
</dbReference>
<feature type="compositionally biased region" description="Basic residues" evidence="1">
    <location>
        <begin position="997"/>
        <end position="1010"/>
    </location>
</feature>
<evidence type="ECO:0000259" key="3">
    <source>
        <dbReference type="Pfam" id="PF20639"/>
    </source>
</evidence>
<dbReference type="Pfam" id="PF10214">
    <property type="entry name" value="Rrn6_beta-prop"/>
    <property type="match status" value="1"/>
</dbReference>
<feature type="domain" description="RRN6 beta-propeller" evidence="2">
    <location>
        <begin position="96"/>
        <end position="475"/>
    </location>
</feature>
<dbReference type="PANTHER" id="PTHR28221">
    <property type="entry name" value="RNA POLYMERASE I-SPECIFIC TRANSCRIPTION INITIATION FACTOR RRN6"/>
    <property type="match status" value="1"/>
</dbReference>
<dbReference type="STRING" id="1450535.A0A317UWS2"/>
<dbReference type="GO" id="GO:0001179">
    <property type="term" value="F:RNA polymerase I general transcription initiation factor binding"/>
    <property type="evidence" value="ECO:0007669"/>
    <property type="project" value="TreeGrafter"/>
</dbReference>
<dbReference type="Pfam" id="PF20639">
    <property type="entry name" value="Rrn6_K-rich"/>
    <property type="match status" value="1"/>
</dbReference>
<dbReference type="Pfam" id="PF20640">
    <property type="entry name" value="Rrn6_HB"/>
    <property type="match status" value="1"/>
</dbReference>
<dbReference type="PANTHER" id="PTHR28221:SF2">
    <property type="entry name" value="RNA POLYMERASE I-SPECIFIC TRANSCRIPTION INITIATION FACTOR RRN6"/>
    <property type="match status" value="1"/>
</dbReference>
<dbReference type="InterPro" id="IPR048537">
    <property type="entry name" value="RRN6_HB"/>
</dbReference>
<dbReference type="Proteomes" id="UP000246702">
    <property type="component" value="Unassembled WGS sequence"/>
</dbReference>
<comment type="caution">
    <text evidence="5">The sequence shown here is derived from an EMBL/GenBank/DDBJ whole genome shotgun (WGS) entry which is preliminary data.</text>
</comment>
<evidence type="ECO:0000313" key="5">
    <source>
        <dbReference type="EMBL" id="PWY66135.1"/>
    </source>
</evidence>
<feature type="compositionally biased region" description="Basic residues" evidence="1">
    <location>
        <begin position="919"/>
        <end position="928"/>
    </location>
</feature>
<dbReference type="EMBL" id="MSFK01000053">
    <property type="protein sequence ID" value="PWY66135.1"/>
    <property type="molecule type" value="Genomic_DNA"/>
</dbReference>
<dbReference type="AlphaFoldDB" id="A0A317UWS2"/>
<dbReference type="InterPro" id="IPR019350">
    <property type="entry name" value="RNA_pol_I-sp_TIF_RRN6-like"/>
</dbReference>
<dbReference type="InterPro" id="IPR048535">
    <property type="entry name" value="RRN6_beta-prop"/>
</dbReference>
<dbReference type="GO" id="GO:0042790">
    <property type="term" value="P:nucleolar large rRNA transcription by RNA polymerase I"/>
    <property type="evidence" value="ECO:0007669"/>
    <property type="project" value="TreeGrafter"/>
</dbReference>
<proteinExistence type="predicted"/>
<evidence type="ECO:0000313" key="6">
    <source>
        <dbReference type="Proteomes" id="UP000246702"/>
    </source>
</evidence>
<dbReference type="OrthoDB" id="4090074at2759"/>
<feature type="region of interest" description="Disordered" evidence="1">
    <location>
        <begin position="906"/>
        <end position="1010"/>
    </location>
</feature>
<evidence type="ECO:0008006" key="7">
    <source>
        <dbReference type="Google" id="ProtNLM"/>
    </source>
</evidence>
<gene>
    <name evidence="5" type="ORF">BO94DRAFT_333100</name>
</gene>
<keyword evidence="6" id="KW-1185">Reference proteome</keyword>
<dbReference type="RefSeq" id="XP_025461590.1">
    <property type="nucleotide sequence ID" value="XM_025606997.1"/>
</dbReference>